<dbReference type="GO" id="GO:0005829">
    <property type="term" value="C:cytosol"/>
    <property type="evidence" value="ECO:0007669"/>
    <property type="project" value="TreeGrafter"/>
</dbReference>
<dbReference type="NCBIfam" id="TIGR00505">
    <property type="entry name" value="ribA"/>
    <property type="match status" value="1"/>
</dbReference>
<feature type="binding site" evidence="12">
    <location>
        <begin position="236"/>
        <end position="240"/>
    </location>
    <ligand>
        <name>GTP</name>
        <dbReference type="ChEBI" id="CHEBI:37565"/>
    </ligand>
</feature>
<keyword evidence="8 12" id="KW-0862">Zinc</keyword>
<comment type="cofactor">
    <cofactor evidence="12">
        <name>Zn(2+)</name>
        <dbReference type="ChEBI" id="CHEBI:29105"/>
    </cofactor>
    <text evidence="12">Binds 1 zinc ion per subunit.</text>
</comment>
<evidence type="ECO:0000256" key="1">
    <source>
        <dbReference type="ARBA" id="ARBA00004853"/>
    </source>
</evidence>
<evidence type="ECO:0000256" key="5">
    <source>
        <dbReference type="ARBA" id="ARBA00022723"/>
    </source>
</evidence>
<gene>
    <name evidence="12 14" type="primary">ribA</name>
    <name evidence="14" type="ORF">NYP16_00520</name>
</gene>
<evidence type="ECO:0000256" key="8">
    <source>
        <dbReference type="ARBA" id="ARBA00022833"/>
    </source>
</evidence>
<dbReference type="InterPro" id="IPR032677">
    <property type="entry name" value="GTP_cyclohydro_II"/>
</dbReference>
<comment type="similarity">
    <text evidence="2">In the N-terminal section; belongs to the DHBP synthase family.</text>
</comment>
<dbReference type="Gene3D" id="3.40.50.10990">
    <property type="entry name" value="GTP cyclohydrolase II"/>
    <property type="match status" value="1"/>
</dbReference>
<dbReference type="EMBL" id="JANWOI010000001">
    <property type="protein sequence ID" value="MDA5192442.1"/>
    <property type="molecule type" value="Genomic_DNA"/>
</dbReference>
<evidence type="ECO:0000256" key="10">
    <source>
        <dbReference type="ARBA" id="ARBA00043932"/>
    </source>
</evidence>
<feature type="active site" description="Nucleophile" evidence="12">
    <location>
        <position position="315"/>
    </location>
</feature>
<dbReference type="GO" id="GO:0009231">
    <property type="term" value="P:riboflavin biosynthetic process"/>
    <property type="evidence" value="ECO:0007669"/>
    <property type="project" value="UniProtKB-UniRule"/>
</dbReference>
<feature type="binding site" evidence="12">
    <location>
        <position position="301"/>
    </location>
    <ligand>
        <name>GTP</name>
        <dbReference type="ChEBI" id="CHEBI:37565"/>
    </ligand>
</feature>
<feature type="binding site" evidence="12">
    <location>
        <position position="341"/>
    </location>
    <ligand>
        <name>GTP</name>
        <dbReference type="ChEBI" id="CHEBI:37565"/>
    </ligand>
</feature>
<keyword evidence="5 12" id="KW-0479">Metal-binding</keyword>
<name>A0A9X3TVZ5_9PROT</name>
<reference evidence="14" key="2">
    <citation type="journal article" date="2023" name="Syst. Appl. Microbiol.">
        <title>Govania unica gen. nov., sp. nov., a rare biosphere bacterium that represents a novel family in the class Alphaproteobacteria.</title>
        <authorList>
            <person name="Vandamme P."/>
            <person name="Peeters C."/>
            <person name="Hettiarachchi A."/>
            <person name="Cnockaert M."/>
            <person name="Carlier A."/>
        </authorList>
    </citation>
    <scope>NUCLEOTIDE SEQUENCE</scope>
    <source>
        <strain evidence="14">LMG 31809</strain>
    </source>
</reference>
<feature type="binding site" evidence="12">
    <location>
        <position position="336"/>
    </location>
    <ligand>
        <name>GTP</name>
        <dbReference type="ChEBI" id="CHEBI:37565"/>
    </ligand>
</feature>
<dbReference type="AlphaFoldDB" id="A0A9X3TVZ5"/>
<dbReference type="InterPro" id="IPR036144">
    <property type="entry name" value="RibA-like_sf"/>
</dbReference>
<comment type="similarity">
    <text evidence="12">Belongs to the GTP cyclohydrolase II family.</text>
</comment>
<feature type="binding site" evidence="12">
    <location>
        <begin position="279"/>
        <end position="281"/>
    </location>
    <ligand>
        <name>GTP</name>
        <dbReference type="ChEBI" id="CHEBI:37565"/>
    </ligand>
</feature>
<dbReference type="PANTHER" id="PTHR21327:SF18">
    <property type="entry name" value="3,4-DIHYDROXY-2-BUTANONE 4-PHOSPHATE SYNTHASE"/>
    <property type="match status" value="1"/>
</dbReference>
<reference evidence="14" key="1">
    <citation type="submission" date="2022-08" db="EMBL/GenBank/DDBJ databases">
        <authorList>
            <person name="Vandamme P."/>
            <person name="Hettiarachchi A."/>
            <person name="Peeters C."/>
            <person name="Cnockaert M."/>
            <person name="Carlier A."/>
        </authorList>
    </citation>
    <scope>NUCLEOTIDE SEQUENCE</scope>
    <source>
        <strain evidence="14">LMG 31809</strain>
    </source>
</reference>
<dbReference type="NCBIfam" id="NF001591">
    <property type="entry name" value="PRK00393.1"/>
    <property type="match status" value="1"/>
</dbReference>
<comment type="function">
    <text evidence="10 12">Catalyzes the conversion of GTP to 2,5-diamino-6-ribosylamino-4(3H)-pyrimidinone 5'-phosphate (DARP), formate and pyrophosphate.</text>
</comment>
<sequence length="381" mass="40002">MVRVRDPDSGPALPSAAEETARIAVERAVAELRYGRMVLVDGGTGPVLMAPAEIASPESLSSFVARAGAVPALALTANRAAVLHINPTGDDVELVTLAAHLTPSAIRALADASEDLSHPLMGPFRTRAMALTDNHRAALKLLKLARLLPAGLVSAPLGAPQAAALVAGGVLAVGAAAIYAYETTAALGLVRVAAAKVPLADAENARIIAFRPEDGGIEHLAILIGDPVPHEPVLIRLHSECFTGDLLGSLKCDCGDQLRGSIRQIAAAGAGIVLYLAQEGRGIGLISKLKAYSLQDQGFDTVDANERLGFDADERIFLPAAVMLKRLGYRTVRLMTNNPDKVAGLEALGITVTERVPHAFPSNGHNEFYLLTKKKRSGHYL</sequence>
<keyword evidence="7 12" id="KW-0378">Hydrolase</keyword>
<evidence type="ECO:0000256" key="4">
    <source>
        <dbReference type="ARBA" id="ARBA00022619"/>
    </source>
</evidence>
<organism evidence="14 15">
    <name type="scientific">Govanella unica</name>
    <dbReference type="NCBI Taxonomy" id="2975056"/>
    <lineage>
        <taxon>Bacteria</taxon>
        <taxon>Pseudomonadati</taxon>
        <taxon>Pseudomonadota</taxon>
        <taxon>Alphaproteobacteria</taxon>
        <taxon>Emcibacterales</taxon>
        <taxon>Govanellaceae</taxon>
        <taxon>Govanella</taxon>
    </lineage>
</organism>
<evidence type="ECO:0000256" key="11">
    <source>
        <dbReference type="ARBA" id="ARBA00049295"/>
    </source>
</evidence>
<feature type="active site" description="Proton acceptor" evidence="12">
    <location>
        <position position="313"/>
    </location>
</feature>
<dbReference type="RefSeq" id="WP_274942150.1">
    <property type="nucleotide sequence ID" value="NZ_JANWOI010000001.1"/>
</dbReference>
<dbReference type="HAMAP" id="MF_00179">
    <property type="entry name" value="RibA"/>
    <property type="match status" value="1"/>
</dbReference>
<keyword evidence="6 12" id="KW-0547">Nucleotide-binding</keyword>
<dbReference type="GO" id="GO:0008270">
    <property type="term" value="F:zinc ion binding"/>
    <property type="evidence" value="ECO:0007669"/>
    <property type="project" value="UniProtKB-UniRule"/>
</dbReference>
<keyword evidence="9 12" id="KW-0342">GTP-binding</keyword>
<dbReference type="PIRSF" id="PIRSF001259">
    <property type="entry name" value="RibA"/>
    <property type="match status" value="1"/>
</dbReference>
<dbReference type="Proteomes" id="UP001141619">
    <property type="component" value="Unassembled WGS sequence"/>
</dbReference>
<keyword evidence="4 12" id="KW-0686">Riboflavin biosynthesis</keyword>
<evidence type="ECO:0000259" key="13">
    <source>
        <dbReference type="Pfam" id="PF00925"/>
    </source>
</evidence>
<dbReference type="GO" id="GO:0005525">
    <property type="term" value="F:GTP binding"/>
    <property type="evidence" value="ECO:0007669"/>
    <property type="project" value="UniProtKB-KW"/>
</dbReference>
<dbReference type="GO" id="GO:0003935">
    <property type="term" value="F:GTP cyclohydrolase II activity"/>
    <property type="evidence" value="ECO:0007669"/>
    <property type="project" value="UniProtKB-UniRule"/>
</dbReference>
<feature type="binding site" evidence="12">
    <location>
        <position position="241"/>
    </location>
    <ligand>
        <name>Zn(2+)</name>
        <dbReference type="ChEBI" id="CHEBI:29105"/>
        <note>catalytic</note>
    </ligand>
</feature>
<dbReference type="EC" id="3.5.4.25" evidence="12"/>
<evidence type="ECO:0000256" key="6">
    <source>
        <dbReference type="ARBA" id="ARBA00022741"/>
    </source>
</evidence>
<evidence type="ECO:0000256" key="3">
    <source>
        <dbReference type="ARBA" id="ARBA00008976"/>
    </source>
</evidence>
<accession>A0A9X3TVZ5</accession>
<feature type="binding site" evidence="12">
    <location>
        <position position="257"/>
    </location>
    <ligand>
        <name>GTP</name>
        <dbReference type="ChEBI" id="CHEBI:37565"/>
    </ligand>
</feature>
<dbReference type="SUPFAM" id="SSF142695">
    <property type="entry name" value="RibA-like"/>
    <property type="match status" value="1"/>
</dbReference>
<feature type="domain" description="GTP cyclohydrolase II" evidence="13">
    <location>
        <begin position="192"/>
        <end position="357"/>
    </location>
</feature>
<protein>
    <recommendedName>
        <fullName evidence="12">GTP cyclohydrolase-2</fullName>
        <ecNumber evidence="12">3.5.4.25</ecNumber>
    </recommendedName>
    <alternativeName>
        <fullName evidence="12">GTP cyclohydrolase II</fullName>
    </alternativeName>
</protein>
<dbReference type="InterPro" id="IPR000926">
    <property type="entry name" value="RibA"/>
</dbReference>
<dbReference type="Pfam" id="PF00925">
    <property type="entry name" value="GTP_cyclohydro2"/>
    <property type="match status" value="1"/>
</dbReference>
<evidence type="ECO:0000256" key="2">
    <source>
        <dbReference type="ARBA" id="ARBA00005520"/>
    </source>
</evidence>
<feature type="binding site" evidence="12">
    <location>
        <position position="252"/>
    </location>
    <ligand>
        <name>Zn(2+)</name>
        <dbReference type="ChEBI" id="CHEBI:29105"/>
        <note>catalytic</note>
    </ligand>
</feature>
<comment type="catalytic activity">
    <reaction evidence="11 12">
        <text>GTP + 4 H2O = 2,5-diamino-6-hydroxy-4-(5-phosphoribosylamino)-pyrimidine + formate + 2 phosphate + 3 H(+)</text>
        <dbReference type="Rhea" id="RHEA:23704"/>
        <dbReference type="ChEBI" id="CHEBI:15377"/>
        <dbReference type="ChEBI" id="CHEBI:15378"/>
        <dbReference type="ChEBI" id="CHEBI:15740"/>
        <dbReference type="ChEBI" id="CHEBI:37565"/>
        <dbReference type="ChEBI" id="CHEBI:43474"/>
        <dbReference type="ChEBI" id="CHEBI:58614"/>
        <dbReference type="EC" id="3.5.4.25"/>
    </reaction>
</comment>
<feature type="binding site" evidence="12">
    <location>
        <position position="254"/>
    </location>
    <ligand>
        <name>Zn(2+)</name>
        <dbReference type="ChEBI" id="CHEBI:29105"/>
        <note>catalytic</note>
    </ligand>
</feature>
<evidence type="ECO:0000313" key="14">
    <source>
        <dbReference type="EMBL" id="MDA5192442.1"/>
    </source>
</evidence>
<dbReference type="SUPFAM" id="SSF55821">
    <property type="entry name" value="YrdC/RibB"/>
    <property type="match status" value="1"/>
</dbReference>
<evidence type="ECO:0000256" key="12">
    <source>
        <dbReference type="HAMAP-Rule" id="MF_00179"/>
    </source>
</evidence>
<comment type="similarity">
    <text evidence="3">In the C-terminal section; belongs to the GTP cyclohydrolase II family.</text>
</comment>
<evidence type="ECO:0000313" key="15">
    <source>
        <dbReference type="Proteomes" id="UP001141619"/>
    </source>
</evidence>
<comment type="caution">
    <text evidence="14">The sequence shown here is derived from an EMBL/GenBank/DDBJ whole genome shotgun (WGS) entry which is preliminary data.</text>
</comment>
<dbReference type="FunFam" id="3.40.50.10990:FF:000001">
    <property type="entry name" value="Riboflavin biosynthesis protein RibBA"/>
    <property type="match status" value="1"/>
</dbReference>
<dbReference type="CDD" id="cd00641">
    <property type="entry name" value="GTP_cyclohydro2"/>
    <property type="match status" value="1"/>
</dbReference>
<keyword evidence="15" id="KW-1185">Reference proteome</keyword>
<comment type="pathway">
    <text evidence="1 12">Cofactor biosynthesis; riboflavin biosynthesis; 5-amino-6-(D-ribitylamino)uracil from GTP: step 1/4.</text>
</comment>
<proteinExistence type="inferred from homology"/>
<dbReference type="InterPro" id="IPR017945">
    <property type="entry name" value="DHBP_synth_RibB-like_a/b_dom"/>
</dbReference>
<dbReference type="PANTHER" id="PTHR21327">
    <property type="entry name" value="GTP CYCLOHYDROLASE II-RELATED"/>
    <property type="match status" value="1"/>
</dbReference>
<evidence type="ECO:0000256" key="7">
    <source>
        <dbReference type="ARBA" id="ARBA00022801"/>
    </source>
</evidence>
<evidence type="ECO:0000256" key="9">
    <source>
        <dbReference type="ARBA" id="ARBA00023134"/>
    </source>
</evidence>